<evidence type="ECO:0000256" key="3">
    <source>
        <dbReference type="ARBA" id="ARBA00022452"/>
    </source>
</evidence>
<dbReference type="Gene3D" id="2.40.170.20">
    <property type="entry name" value="TonB-dependent receptor, beta-barrel domain"/>
    <property type="match status" value="1"/>
</dbReference>
<dbReference type="GO" id="GO:0009279">
    <property type="term" value="C:cell outer membrane"/>
    <property type="evidence" value="ECO:0007669"/>
    <property type="project" value="UniProtKB-SubCell"/>
</dbReference>
<feature type="domain" description="TonB-dependent receptor-like beta-barrel" evidence="10">
    <location>
        <begin position="514"/>
        <end position="1061"/>
    </location>
</feature>
<dbReference type="InterPro" id="IPR037066">
    <property type="entry name" value="Plug_dom_sf"/>
</dbReference>
<keyword evidence="2 8" id="KW-0813">Transport</keyword>
<dbReference type="InterPro" id="IPR023996">
    <property type="entry name" value="TonB-dep_OMP_SusC/RagA"/>
</dbReference>
<dbReference type="NCBIfam" id="TIGR04057">
    <property type="entry name" value="SusC_RagA_signa"/>
    <property type="match status" value="1"/>
</dbReference>
<evidence type="ECO:0000313" key="13">
    <source>
        <dbReference type="Proteomes" id="UP000189981"/>
    </source>
</evidence>
<comment type="similarity">
    <text evidence="8 9">Belongs to the TonB-dependent receptor family.</text>
</comment>
<evidence type="ECO:0000256" key="9">
    <source>
        <dbReference type="RuleBase" id="RU003357"/>
    </source>
</evidence>
<evidence type="ECO:0000313" key="12">
    <source>
        <dbReference type="EMBL" id="SKB62852.1"/>
    </source>
</evidence>
<evidence type="ECO:0000256" key="1">
    <source>
        <dbReference type="ARBA" id="ARBA00004571"/>
    </source>
</evidence>
<dbReference type="Pfam" id="PF13715">
    <property type="entry name" value="CarbopepD_reg_2"/>
    <property type="match status" value="1"/>
</dbReference>
<keyword evidence="6 8" id="KW-0472">Membrane</keyword>
<dbReference type="Pfam" id="PF00593">
    <property type="entry name" value="TonB_dep_Rec_b-barrel"/>
    <property type="match status" value="1"/>
</dbReference>
<gene>
    <name evidence="12" type="ORF">SAMN05661099_1868</name>
</gene>
<reference evidence="13" key="1">
    <citation type="submission" date="2017-02" db="EMBL/GenBank/DDBJ databases">
        <authorList>
            <person name="Varghese N."/>
            <person name="Submissions S."/>
        </authorList>
    </citation>
    <scope>NUCLEOTIDE SEQUENCE [LARGE SCALE GENOMIC DNA]</scope>
    <source>
        <strain evidence="13">DSM 22385</strain>
    </source>
</reference>
<dbReference type="SUPFAM" id="SSF56935">
    <property type="entry name" value="Porins"/>
    <property type="match status" value="1"/>
</dbReference>
<evidence type="ECO:0000256" key="4">
    <source>
        <dbReference type="ARBA" id="ARBA00022692"/>
    </source>
</evidence>
<keyword evidence="13" id="KW-1185">Reference proteome</keyword>
<sequence>MRKNVFLEHLGKYLPGRLLLAMKLTTLLTLLICIQSFASGFAQQKISLKGTDTSIKHLLKQIEQQTEYRFVYSNNALPADKKLSVSLNDAYLDEAMKSVLKETSLTYALKEDNLVVIYSTKGEYKDQVIRGRVIDETGVPLPGVSVKASGTNIGAVTDANGMYSINVPDGIQTLEFSFLGFTKQVASISGRSVVDISLRSDTRALEEITVTGYTNYSREKSTSAASVVTGDKVAQVPNASLDQILQGRVPGMNVVASSGQPGSSASVTIRGLGTINGSSAPLFVMDGVPIESNYFQTINPNDVETVTVLKDASAKALYGSRGSNGVIVITTKKGAAGRVKVDYNSQYGFSDLTRPQFEMMNTEQRLRFEEEIGLETGRTMGPGWTYSKKNPAYAGKTAADKARADFIIDSIGRINTDWRDIFFQKSQFMEQQVSVSGGNENIRFYNSLNYYYQEGVAKRTGLDRYALRSNVDYKSGKLSGSVNLNLGYSNSSFTEGVEATAVGSSMASVYYALPYEYPYAPDGTLIHPGNRSQYSIFDLREGSQGLERLLNSSNKTDQLKSIMGASFAYQIIPELKATTRFGVDYRNSTDQAFINPDSYYGSRSNANTLGGKGRFEEGTRRNFNFISTSGLTFNKTVATNHDFEVSGFFEYLYNNFNSFGFTGFGIDGRLPETPAGVTSNATFLPSISGSKTRNAFLSLMGVARYTFNDKYTLTGSYRHDGSTKVAEKNRYHGFYSAGASWNAKKEEFLQNSDLISQFIVRASYGTTASPFSGDFTYLPTFGSTTYGGVTGIRPLTPGNSEYDWEYSDEFNTGIDLSLFKSGRLRIVADYYNKITRNLFIDQPLSPQSAYTSLPLSTGKMRNRGIELDINGDIIANQNFSWSMGINGAYNSNKILFLTDISDMVLDGDTRVLKVGMPIGTYYAPDWAGVNPTNGDAQYYNLDGSITTVYNVNTQSNTNSGSLYPKLTGGLTTNLRYKGLSLGALVSFVSDVKRWNNEDFYNENQRFASSNQTLRMLEDRWKKPGDVTTLQRFDVPRNFTSKDIQDASFLRLRNVNLSYSLPEALVQKLRVTSGVKLFVQAQNLFTLTNWRGLDPENNNVYGRFQYPAARTYTAGLNVNF</sequence>
<evidence type="ECO:0000256" key="2">
    <source>
        <dbReference type="ARBA" id="ARBA00022448"/>
    </source>
</evidence>
<keyword evidence="3 8" id="KW-1134">Transmembrane beta strand</keyword>
<protein>
    <submittedName>
        <fullName evidence="12">TonB-linked outer membrane protein, SusC/RagA family</fullName>
    </submittedName>
</protein>
<name>A0A1T5CTP6_9SPHI</name>
<dbReference type="Gene3D" id="2.170.130.10">
    <property type="entry name" value="TonB-dependent receptor, plug domain"/>
    <property type="match status" value="1"/>
</dbReference>
<dbReference type="SUPFAM" id="SSF49464">
    <property type="entry name" value="Carboxypeptidase regulatory domain-like"/>
    <property type="match status" value="1"/>
</dbReference>
<dbReference type="InterPro" id="IPR012910">
    <property type="entry name" value="Plug_dom"/>
</dbReference>
<evidence type="ECO:0000259" key="10">
    <source>
        <dbReference type="Pfam" id="PF00593"/>
    </source>
</evidence>
<dbReference type="InterPro" id="IPR000531">
    <property type="entry name" value="Beta-barrel_TonB"/>
</dbReference>
<feature type="domain" description="TonB-dependent receptor plug" evidence="11">
    <location>
        <begin position="219"/>
        <end position="326"/>
    </location>
</feature>
<dbReference type="AlphaFoldDB" id="A0A1T5CTP6"/>
<organism evidence="12 13">
    <name type="scientific">Daejeonella lutea</name>
    <dbReference type="NCBI Taxonomy" id="572036"/>
    <lineage>
        <taxon>Bacteria</taxon>
        <taxon>Pseudomonadati</taxon>
        <taxon>Bacteroidota</taxon>
        <taxon>Sphingobacteriia</taxon>
        <taxon>Sphingobacteriales</taxon>
        <taxon>Sphingobacteriaceae</taxon>
        <taxon>Daejeonella</taxon>
    </lineage>
</organism>
<evidence type="ECO:0000256" key="8">
    <source>
        <dbReference type="PROSITE-ProRule" id="PRU01360"/>
    </source>
</evidence>
<dbReference type="InterPro" id="IPR008969">
    <property type="entry name" value="CarboxyPept-like_regulatory"/>
</dbReference>
<proteinExistence type="inferred from homology"/>
<keyword evidence="5 9" id="KW-0798">TonB box</keyword>
<evidence type="ECO:0000256" key="6">
    <source>
        <dbReference type="ARBA" id="ARBA00023136"/>
    </source>
</evidence>
<dbReference type="InterPro" id="IPR036942">
    <property type="entry name" value="Beta-barrel_TonB_sf"/>
</dbReference>
<keyword evidence="4 8" id="KW-0812">Transmembrane</keyword>
<dbReference type="Gene3D" id="2.60.40.1120">
    <property type="entry name" value="Carboxypeptidase-like, regulatory domain"/>
    <property type="match status" value="1"/>
</dbReference>
<dbReference type="STRING" id="572036.SAMN05661099_1868"/>
<keyword evidence="7 8" id="KW-0998">Cell outer membrane</keyword>
<dbReference type="Pfam" id="PF07715">
    <property type="entry name" value="Plug"/>
    <property type="match status" value="1"/>
</dbReference>
<dbReference type="InterPro" id="IPR039426">
    <property type="entry name" value="TonB-dep_rcpt-like"/>
</dbReference>
<evidence type="ECO:0000259" key="11">
    <source>
        <dbReference type="Pfam" id="PF07715"/>
    </source>
</evidence>
<comment type="subcellular location">
    <subcellularLocation>
        <location evidence="1 8">Cell outer membrane</location>
        <topology evidence="1 8">Multi-pass membrane protein</topology>
    </subcellularLocation>
</comment>
<evidence type="ECO:0000256" key="7">
    <source>
        <dbReference type="ARBA" id="ARBA00023237"/>
    </source>
</evidence>
<dbReference type="InterPro" id="IPR023997">
    <property type="entry name" value="TonB-dep_OMP_SusC/RagA_CS"/>
</dbReference>
<dbReference type="RefSeq" id="WP_245803501.1">
    <property type="nucleotide sequence ID" value="NZ_FUYR01000002.1"/>
</dbReference>
<accession>A0A1T5CTP6</accession>
<dbReference type="EMBL" id="FUYR01000002">
    <property type="protein sequence ID" value="SKB62852.1"/>
    <property type="molecule type" value="Genomic_DNA"/>
</dbReference>
<dbReference type="Proteomes" id="UP000189981">
    <property type="component" value="Unassembled WGS sequence"/>
</dbReference>
<dbReference type="NCBIfam" id="TIGR04056">
    <property type="entry name" value="OMP_RagA_SusC"/>
    <property type="match status" value="1"/>
</dbReference>
<dbReference type="PROSITE" id="PS52016">
    <property type="entry name" value="TONB_DEPENDENT_REC_3"/>
    <property type="match status" value="1"/>
</dbReference>
<evidence type="ECO:0000256" key="5">
    <source>
        <dbReference type="ARBA" id="ARBA00023077"/>
    </source>
</evidence>